<feature type="domain" description="Carboxyltransferase" evidence="5">
    <location>
        <begin position="3"/>
        <end position="211"/>
    </location>
</feature>
<dbReference type="Pfam" id="PF02682">
    <property type="entry name" value="CT_C_D"/>
    <property type="match status" value="1"/>
</dbReference>
<proteinExistence type="predicted"/>
<evidence type="ECO:0000256" key="2">
    <source>
        <dbReference type="ARBA" id="ARBA00022801"/>
    </source>
</evidence>
<dbReference type="Gene3D" id="2.40.100.10">
    <property type="entry name" value="Cyclophilin-like"/>
    <property type="match status" value="1"/>
</dbReference>
<dbReference type="InterPro" id="IPR003833">
    <property type="entry name" value="CT_C_D"/>
</dbReference>
<evidence type="ECO:0000256" key="3">
    <source>
        <dbReference type="ARBA" id="ARBA00022840"/>
    </source>
</evidence>
<protein>
    <submittedName>
        <fullName evidence="6">Allophanate hydrolase subunit 1</fullName>
    </submittedName>
</protein>
<keyword evidence="1" id="KW-0547">Nucleotide-binding</keyword>
<dbReference type="InterPro" id="IPR029000">
    <property type="entry name" value="Cyclophilin-like_dom_sf"/>
</dbReference>
<sequence length="239" mass="27051">MTEKIKITNTGPLIVELVWPATTDENILMEMVCCKRSLQKHYKGKLQSITGGYHILGLHFKLPQKIKEITNEIKHILGKLTLPDSPQRTCWEIPVCYDKALAPDLETYLKKKKLEYNEFVSMHSGKRYLLHFFGFLPGFMYLGGLDKNLFCPRKPVPSRVIAKGTVAIGGSQTGIYPADSPGGWYALGKTPVEIFAPRKNIFPGFSPGDLIQFKPIDRKTFDELKENPDLKIKRDKPDG</sequence>
<evidence type="ECO:0000256" key="4">
    <source>
        <dbReference type="SAM" id="Phobius"/>
    </source>
</evidence>
<evidence type="ECO:0000313" key="7">
    <source>
        <dbReference type="Proteomes" id="UP001595818"/>
    </source>
</evidence>
<keyword evidence="7" id="KW-1185">Reference proteome</keyword>
<dbReference type="EMBL" id="JBHSJJ010000004">
    <property type="protein sequence ID" value="MFC4871866.1"/>
    <property type="molecule type" value="Genomic_DNA"/>
</dbReference>
<organism evidence="6 7">
    <name type="scientific">Negadavirga shengliensis</name>
    <dbReference type="NCBI Taxonomy" id="1389218"/>
    <lineage>
        <taxon>Bacteria</taxon>
        <taxon>Pseudomonadati</taxon>
        <taxon>Bacteroidota</taxon>
        <taxon>Cytophagia</taxon>
        <taxon>Cytophagales</taxon>
        <taxon>Cyclobacteriaceae</taxon>
        <taxon>Negadavirga</taxon>
    </lineage>
</organism>
<dbReference type="SUPFAM" id="SSF50891">
    <property type="entry name" value="Cyclophilin-like"/>
    <property type="match status" value="1"/>
</dbReference>
<evidence type="ECO:0000259" key="5">
    <source>
        <dbReference type="SMART" id="SM00796"/>
    </source>
</evidence>
<evidence type="ECO:0000313" key="6">
    <source>
        <dbReference type="EMBL" id="MFC4871866.1"/>
    </source>
</evidence>
<dbReference type="PANTHER" id="PTHR34698:SF2">
    <property type="entry name" value="5-OXOPROLINASE SUBUNIT B"/>
    <property type="match status" value="1"/>
</dbReference>
<keyword evidence="3" id="KW-0067">ATP-binding</keyword>
<dbReference type="Proteomes" id="UP001595818">
    <property type="component" value="Unassembled WGS sequence"/>
</dbReference>
<reference evidence="7" key="1">
    <citation type="journal article" date="2019" name="Int. J. Syst. Evol. Microbiol.">
        <title>The Global Catalogue of Microorganisms (GCM) 10K type strain sequencing project: providing services to taxonomists for standard genome sequencing and annotation.</title>
        <authorList>
            <consortium name="The Broad Institute Genomics Platform"/>
            <consortium name="The Broad Institute Genome Sequencing Center for Infectious Disease"/>
            <person name="Wu L."/>
            <person name="Ma J."/>
        </authorList>
    </citation>
    <scope>NUCLEOTIDE SEQUENCE [LARGE SCALE GENOMIC DNA]</scope>
    <source>
        <strain evidence="7">CGMCC 4.7466</strain>
    </source>
</reference>
<evidence type="ECO:0000256" key="1">
    <source>
        <dbReference type="ARBA" id="ARBA00022741"/>
    </source>
</evidence>
<keyword evidence="4" id="KW-1133">Transmembrane helix</keyword>
<keyword evidence="2 6" id="KW-0378">Hydrolase</keyword>
<dbReference type="SMART" id="SM00796">
    <property type="entry name" value="AHS1"/>
    <property type="match status" value="1"/>
</dbReference>
<dbReference type="PANTHER" id="PTHR34698">
    <property type="entry name" value="5-OXOPROLINASE SUBUNIT B"/>
    <property type="match status" value="1"/>
</dbReference>
<gene>
    <name evidence="6" type="ORF">ACFPFU_09225</name>
</gene>
<keyword evidence="4" id="KW-0812">Transmembrane</keyword>
<accession>A0ABV9T001</accession>
<dbReference type="GO" id="GO:0016787">
    <property type="term" value="F:hydrolase activity"/>
    <property type="evidence" value="ECO:0007669"/>
    <property type="project" value="UniProtKB-KW"/>
</dbReference>
<comment type="caution">
    <text evidence="6">The sequence shown here is derived from an EMBL/GenBank/DDBJ whole genome shotgun (WGS) entry which is preliminary data.</text>
</comment>
<keyword evidence="4" id="KW-0472">Membrane</keyword>
<dbReference type="RefSeq" id="WP_377063738.1">
    <property type="nucleotide sequence ID" value="NZ_JBHSJJ010000004.1"/>
</dbReference>
<name>A0ABV9T001_9BACT</name>
<dbReference type="InterPro" id="IPR010016">
    <property type="entry name" value="PxpB"/>
</dbReference>
<feature type="transmembrane region" description="Helical" evidence="4">
    <location>
        <begin position="128"/>
        <end position="145"/>
    </location>
</feature>